<proteinExistence type="predicted"/>
<dbReference type="Proteomes" id="UP001215231">
    <property type="component" value="Chromosome"/>
</dbReference>
<gene>
    <name evidence="1" type="ORF">H3N35_23195</name>
</gene>
<evidence type="ECO:0000313" key="2">
    <source>
        <dbReference type="Proteomes" id="UP001215231"/>
    </source>
</evidence>
<name>A0ABY7VDB6_9GAMM</name>
<dbReference type="RefSeq" id="WP_274051232.1">
    <property type="nucleotide sequence ID" value="NZ_CP059693.1"/>
</dbReference>
<keyword evidence="2" id="KW-1185">Reference proteome</keyword>
<accession>A0ABY7VDB6</accession>
<sequence length="134" mass="15122">MYVSSKDRDSQELGNTWMYVSSKDRDSQELGNTWMYVSSKDRDSLELGNTWMYVSSKDRDSQELGNTRIYVCIPFLLLRQNQPGNAAKSMKAPATSATPGGLFKTLSASYRPGNKAREEIEHFLPRAVSVFKAL</sequence>
<evidence type="ECO:0000313" key="1">
    <source>
        <dbReference type="EMBL" id="WDE11109.1"/>
    </source>
</evidence>
<dbReference type="EMBL" id="CP059693">
    <property type="protein sequence ID" value="WDE11109.1"/>
    <property type="molecule type" value="Genomic_DNA"/>
</dbReference>
<organism evidence="1 2">
    <name type="scientific">Thalassomonas haliotis</name>
    <dbReference type="NCBI Taxonomy" id="485448"/>
    <lineage>
        <taxon>Bacteria</taxon>
        <taxon>Pseudomonadati</taxon>
        <taxon>Pseudomonadota</taxon>
        <taxon>Gammaproteobacteria</taxon>
        <taxon>Alteromonadales</taxon>
        <taxon>Colwelliaceae</taxon>
        <taxon>Thalassomonas</taxon>
    </lineage>
</organism>
<reference evidence="1 2" key="1">
    <citation type="journal article" date="2022" name="Mar. Drugs">
        <title>Bioassay-Guided Fractionation Leads to the Detection of Cholic Acid Generated by the Rare Thalassomonas sp.</title>
        <authorList>
            <person name="Pheiffer F."/>
            <person name="Schneider Y.K."/>
            <person name="Hansen E.H."/>
            <person name="Andersen J.H."/>
            <person name="Isaksson J."/>
            <person name="Busche T."/>
            <person name="R C."/>
            <person name="Kalinowski J."/>
            <person name="Zyl L.V."/>
            <person name="Trindade M."/>
        </authorList>
    </citation>
    <scope>NUCLEOTIDE SEQUENCE [LARGE SCALE GENOMIC DNA]</scope>
    <source>
        <strain evidence="1 2">A5K-61T</strain>
    </source>
</reference>
<protein>
    <submittedName>
        <fullName evidence="1">Uncharacterized protein</fullName>
    </submittedName>
</protein>